<accession>A0ABR9FT33</accession>
<evidence type="ECO:0000313" key="1">
    <source>
        <dbReference type="EMBL" id="MBE0459980.1"/>
    </source>
</evidence>
<dbReference type="EMBL" id="RRZA01000191">
    <property type="protein sequence ID" value="MBE0459980.1"/>
    <property type="molecule type" value="Genomic_DNA"/>
</dbReference>
<name>A0ABR9FT33_9GAMM</name>
<sequence>MDTDILTQKVIGCAIEVHKQLGPGLLESSYEKCLMFELHQAGIVSESQVELPISYKGMHIDAGYRLDLLISHELVIELKSVDKLLPIHSAQLLTYMKLAKVNAGLLINFNTTKLINGIKRLNLNA</sequence>
<proteinExistence type="predicted"/>
<evidence type="ECO:0000313" key="2">
    <source>
        <dbReference type="Proteomes" id="UP000707245"/>
    </source>
</evidence>
<dbReference type="NCBIfam" id="TIGR04256">
    <property type="entry name" value="GxxExxY"/>
    <property type="match status" value="1"/>
</dbReference>
<gene>
    <name evidence="1" type="ORF">EI167_21740</name>
</gene>
<dbReference type="Gene3D" id="3.90.320.10">
    <property type="match status" value="1"/>
</dbReference>
<dbReference type="InterPro" id="IPR011604">
    <property type="entry name" value="PDDEXK-like_dom_sf"/>
</dbReference>
<comment type="caution">
    <text evidence="1">The sequence shown here is derived from an EMBL/GenBank/DDBJ whole genome shotgun (WGS) entry which is preliminary data.</text>
</comment>
<reference evidence="1 2" key="1">
    <citation type="submission" date="2020-07" db="EMBL/GenBank/DDBJ databases">
        <title>Halophilic bacteria isolated from french cheeses.</title>
        <authorList>
            <person name="Kothe C.I."/>
            <person name="Farah-Kraiem B."/>
            <person name="Renault P."/>
            <person name="Dridi B."/>
        </authorList>
    </citation>
    <scope>NUCLEOTIDE SEQUENCE [LARGE SCALE GENOMIC DNA]</scope>
    <source>
        <strain evidence="1 2">FME14</strain>
    </source>
</reference>
<dbReference type="InterPro" id="IPR026350">
    <property type="entry name" value="GxxExxY"/>
</dbReference>
<dbReference type="RefSeq" id="WP_192543270.1">
    <property type="nucleotide sequence ID" value="NZ_CAXYBX010000001.1"/>
</dbReference>
<organism evidence="1 2">
    <name type="scientific">Pseudoalteromonas prydzensis</name>
    <dbReference type="NCBI Taxonomy" id="182141"/>
    <lineage>
        <taxon>Bacteria</taxon>
        <taxon>Pseudomonadati</taxon>
        <taxon>Pseudomonadota</taxon>
        <taxon>Gammaproteobacteria</taxon>
        <taxon>Alteromonadales</taxon>
        <taxon>Pseudoalteromonadaceae</taxon>
        <taxon>Pseudoalteromonas</taxon>
    </lineage>
</organism>
<protein>
    <submittedName>
        <fullName evidence="1">GxxExxY protein</fullName>
    </submittedName>
</protein>
<dbReference type="Proteomes" id="UP000707245">
    <property type="component" value="Unassembled WGS sequence"/>
</dbReference>
<dbReference type="Pfam" id="PF13366">
    <property type="entry name" value="PDDEXK_3"/>
    <property type="match status" value="1"/>
</dbReference>
<keyword evidence="2" id="KW-1185">Reference proteome</keyword>